<sequence length="105" mass="12158">MKVELDLIEKAVVVIFNEMRSRGLSSVELDCDFYWNIPTEQLYNVYEKPNELDIGQITDDYDTLKKHLENDTLIYYNLKNAAAVMRFLSQYHAVNSEIDSGDSGE</sequence>
<dbReference type="EMBL" id="RHWT01000119">
    <property type="protein sequence ID" value="RSB20965.1"/>
    <property type="molecule type" value="Genomic_DNA"/>
</dbReference>
<dbReference type="Proteomes" id="UP000275321">
    <property type="component" value="Unassembled WGS sequence"/>
</dbReference>
<dbReference type="RefSeq" id="WP_125366881.1">
    <property type="nucleotide sequence ID" value="NZ_RHWT01000119.1"/>
</dbReference>
<reference evidence="1 2" key="1">
    <citation type="submission" date="2018-10" db="EMBL/GenBank/DDBJ databases">
        <title>Transmission dynamics of multidrug resistant bacteria on intensive care unit surfaces.</title>
        <authorList>
            <person name="D'Souza A.W."/>
            <person name="Potter R.F."/>
            <person name="Wallace M."/>
            <person name="Shupe A."/>
            <person name="Patel S."/>
            <person name="Sun S."/>
            <person name="Gul D."/>
            <person name="Kwon J.H."/>
            <person name="Andleeb S."/>
            <person name="Burnham C.-A.D."/>
            <person name="Dantas G."/>
        </authorList>
    </citation>
    <scope>NUCLEOTIDE SEQUENCE [LARGE SCALE GENOMIC DNA]</scope>
    <source>
        <strain evidence="1 2">EC_073</strain>
    </source>
</reference>
<name>A0A3R8YYB0_ENTCL</name>
<accession>A0A3R8YYB0</accession>
<proteinExistence type="predicted"/>
<comment type="caution">
    <text evidence="1">The sequence shown here is derived from an EMBL/GenBank/DDBJ whole genome shotgun (WGS) entry which is preliminary data.</text>
</comment>
<evidence type="ECO:0000313" key="2">
    <source>
        <dbReference type="Proteomes" id="UP000275321"/>
    </source>
</evidence>
<evidence type="ECO:0000313" key="1">
    <source>
        <dbReference type="EMBL" id="RSB20965.1"/>
    </source>
</evidence>
<organism evidence="1 2">
    <name type="scientific">Enterobacter cloacae</name>
    <dbReference type="NCBI Taxonomy" id="550"/>
    <lineage>
        <taxon>Bacteria</taxon>
        <taxon>Pseudomonadati</taxon>
        <taxon>Pseudomonadota</taxon>
        <taxon>Gammaproteobacteria</taxon>
        <taxon>Enterobacterales</taxon>
        <taxon>Enterobacteriaceae</taxon>
        <taxon>Enterobacter</taxon>
        <taxon>Enterobacter cloacae complex</taxon>
    </lineage>
</organism>
<protein>
    <submittedName>
        <fullName evidence="1">Uncharacterized protein</fullName>
    </submittedName>
</protein>
<dbReference type="AlphaFoldDB" id="A0A3R8YYB0"/>
<gene>
    <name evidence="1" type="ORF">EGK68_26230</name>
</gene>